<proteinExistence type="predicted"/>
<dbReference type="RefSeq" id="WP_209491276.1">
    <property type="nucleotide sequence ID" value="NZ_JAGGLC010000003.1"/>
</dbReference>
<dbReference type="EMBL" id="JAGGLC010000003">
    <property type="protein sequence ID" value="MBP1986985.1"/>
    <property type="molecule type" value="Genomic_DNA"/>
</dbReference>
<reference evidence="2" key="1">
    <citation type="submission" date="2021-03" db="EMBL/GenBank/DDBJ databases">
        <title>Genomic Encyclopedia of Type Strains, Phase IV (KMG-IV): sequencing the most valuable type-strain genomes for metagenomic binning, comparative biology and taxonomic classification.</title>
        <authorList>
            <person name="Goeker M."/>
        </authorList>
    </citation>
    <scope>NUCLEOTIDE SEQUENCE</scope>
    <source>
        <strain evidence="2">DSM 26232</strain>
    </source>
</reference>
<dbReference type="Proteomes" id="UP000823736">
    <property type="component" value="Unassembled WGS sequence"/>
</dbReference>
<evidence type="ECO:0000313" key="3">
    <source>
        <dbReference type="Proteomes" id="UP000823736"/>
    </source>
</evidence>
<accession>A0A8T4H068</accession>
<dbReference type="AlphaFoldDB" id="A0A8T4H068"/>
<comment type="caution">
    <text evidence="2">The sequence shown here is derived from an EMBL/GenBank/DDBJ whole genome shotgun (WGS) entry which is preliminary data.</text>
</comment>
<evidence type="ECO:0000313" key="2">
    <source>
        <dbReference type="EMBL" id="MBP1986985.1"/>
    </source>
</evidence>
<protein>
    <submittedName>
        <fullName evidence="2">Cold shock CspA family protein</fullName>
    </submittedName>
</protein>
<organism evidence="2 3">
    <name type="scientific">Halolamina salifodinae</name>
    <dbReference type="NCBI Taxonomy" id="1202767"/>
    <lineage>
        <taxon>Archaea</taxon>
        <taxon>Methanobacteriati</taxon>
        <taxon>Methanobacteriota</taxon>
        <taxon>Stenosarchaea group</taxon>
        <taxon>Halobacteria</taxon>
        <taxon>Halobacteriales</taxon>
        <taxon>Haloferacaceae</taxon>
    </lineage>
</organism>
<dbReference type="InterPro" id="IPR012340">
    <property type="entry name" value="NA-bd_OB-fold"/>
</dbReference>
<evidence type="ECO:0000256" key="1">
    <source>
        <dbReference type="SAM" id="MobiDB-lite"/>
    </source>
</evidence>
<dbReference type="Gene3D" id="2.40.50.140">
    <property type="entry name" value="Nucleic acid-binding proteins"/>
    <property type="match status" value="1"/>
</dbReference>
<dbReference type="SUPFAM" id="SSF50249">
    <property type="entry name" value="Nucleic acid-binding proteins"/>
    <property type="match status" value="1"/>
</dbReference>
<keyword evidence="3" id="KW-1185">Reference proteome</keyword>
<feature type="compositionally biased region" description="Basic and acidic residues" evidence="1">
    <location>
        <begin position="1"/>
        <end position="17"/>
    </location>
</feature>
<sequence length="206" mass="23712">MSAQTKPDDSTASKQHEGTVTFVSEESDLFGFISVDDLEEDAFYHIEDVGLTRATELEEGDEVIVQLDFNGKSPRCTNLELANNPTDLDPNEQLDLEKFERLRRDSQKVLDVTIGVGRLDDDSPQVRLYNYNNRIGIFAYTDGTRSDYWTISRREMEDPYLSEYFENELSGLVNEELLVEVSTNAVGATVERMFEPYEFEYQFVRQ</sequence>
<gene>
    <name evidence="2" type="ORF">J2753_001483</name>
</gene>
<name>A0A8T4H068_9EURY</name>
<feature type="region of interest" description="Disordered" evidence="1">
    <location>
        <begin position="1"/>
        <end position="20"/>
    </location>
</feature>